<evidence type="ECO:0000313" key="1">
    <source>
        <dbReference type="EMBL" id="AEC02552.1"/>
    </source>
</evidence>
<reference evidence="1 2" key="2">
    <citation type="journal article" date="2012" name="Stand. Genomic Sci.">
        <title>Complete genome sequence of the termite hindgut bacterium Spirochaeta coccoides type strain (SPN1(T)), reclassification in the genus Sphaerochaeta as Sphaerochaeta coccoides comb. nov. and emendations of the family Spirochaetaceae and the genus Sphaerochaeta.</title>
        <authorList>
            <person name="Abt B."/>
            <person name="Han C."/>
            <person name="Scheuner C."/>
            <person name="Lu M."/>
            <person name="Lapidus A."/>
            <person name="Nolan M."/>
            <person name="Lucas S."/>
            <person name="Hammon N."/>
            <person name="Deshpande S."/>
            <person name="Cheng J.F."/>
            <person name="Tapia R."/>
            <person name="Goodwin L.A."/>
            <person name="Pitluck S."/>
            <person name="Liolios K."/>
            <person name="Pagani I."/>
            <person name="Ivanova N."/>
            <person name="Mavromatis K."/>
            <person name="Mikhailova N."/>
            <person name="Huntemann M."/>
            <person name="Pati A."/>
            <person name="Chen A."/>
            <person name="Palaniappan K."/>
            <person name="Land M."/>
            <person name="Hauser L."/>
            <person name="Brambilla E.M."/>
            <person name="Rohde M."/>
            <person name="Spring S."/>
            <person name="Gronow S."/>
            <person name="Goker M."/>
            <person name="Woyke T."/>
            <person name="Bristow J."/>
            <person name="Eisen J.A."/>
            <person name="Markowitz V."/>
            <person name="Hugenholtz P."/>
            <person name="Kyrpides N.C."/>
            <person name="Klenk H.P."/>
            <person name="Detter J.C."/>
        </authorList>
    </citation>
    <scope>NUCLEOTIDE SEQUENCE [LARGE SCALE GENOMIC DNA]</scope>
    <source>
        <strain evidence="2">ATCC BAA-1237 / DSM 17374 / SPN1</strain>
    </source>
</reference>
<dbReference type="STRING" id="760011.Spico_1346"/>
<accession>F4GHG3</accession>
<reference evidence="2" key="1">
    <citation type="submission" date="2011-04" db="EMBL/GenBank/DDBJ databases">
        <title>The complete genome of Spirochaeta coccoides DSM 17374.</title>
        <authorList>
            <person name="Lucas S."/>
            <person name="Copeland A."/>
            <person name="Lapidus A."/>
            <person name="Bruce D."/>
            <person name="Goodwin L."/>
            <person name="Pitluck S."/>
            <person name="Peters L."/>
            <person name="Kyrpides N."/>
            <person name="Mavromatis K."/>
            <person name="Pagani I."/>
            <person name="Ivanova N."/>
            <person name="Ovchinnikova G."/>
            <person name="Lu M."/>
            <person name="Detter J.C."/>
            <person name="Tapia R."/>
            <person name="Han C."/>
            <person name="Land M."/>
            <person name="Hauser L."/>
            <person name="Markowitz V."/>
            <person name="Cheng J.-F."/>
            <person name="Hugenholtz P."/>
            <person name="Woyke T."/>
            <person name="Wu D."/>
            <person name="Spring S."/>
            <person name="Schroeder M."/>
            <person name="Brambilla E."/>
            <person name="Klenk H.-P."/>
            <person name="Eisen J.A."/>
        </authorList>
    </citation>
    <scope>NUCLEOTIDE SEQUENCE [LARGE SCALE GENOMIC DNA]</scope>
    <source>
        <strain evidence="2">ATCC BAA-1237 / DSM 17374 / SPN1</strain>
    </source>
</reference>
<name>F4GHG3_PARC1</name>
<proteinExistence type="predicted"/>
<gene>
    <name evidence="1" type="ordered locus">Spico_1346</name>
</gene>
<dbReference type="KEGG" id="scc:Spico_1346"/>
<organism evidence="1 2">
    <name type="scientific">Parasphaerochaeta coccoides (strain ATCC BAA-1237 / DSM 17374 / SPN1)</name>
    <name type="common">Sphaerochaeta coccoides</name>
    <dbReference type="NCBI Taxonomy" id="760011"/>
    <lineage>
        <taxon>Bacteria</taxon>
        <taxon>Pseudomonadati</taxon>
        <taxon>Spirochaetota</taxon>
        <taxon>Spirochaetia</taxon>
        <taxon>Spirochaetales</taxon>
        <taxon>Sphaerochaetaceae</taxon>
        <taxon>Parasphaerochaeta</taxon>
    </lineage>
</organism>
<keyword evidence="2" id="KW-1185">Reference proteome</keyword>
<dbReference type="Proteomes" id="UP000007939">
    <property type="component" value="Chromosome"/>
</dbReference>
<dbReference type="RefSeq" id="WP_013739947.1">
    <property type="nucleotide sequence ID" value="NC_015436.1"/>
</dbReference>
<sequence length="116" mass="12759">MKVIRSFLFALIVAVLIFLGIYFFSPGFSHSVFGISWRNRGVAMSESEPDVEAVIAELRSNITEWGKEASLTAAQTAEMLKNIDKSKVEAALSRGVDTVTDSARNLFDSLRSEIGK</sequence>
<protein>
    <submittedName>
        <fullName evidence="1">Uncharacterized protein</fullName>
    </submittedName>
</protein>
<dbReference type="AlphaFoldDB" id="F4GHG3"/>
<dbReference type="EMBL" id="CP002659">
    <property type="protein sequence ID" value="AEC02552.1"/>
    <property type="molecule type" value="Genomic_DNA"/>
</dbReference>
<evidence type="ECO:0000313" key="2">
    <source>
        <dbReference type="Proteomes" id="UP000007939"/>
    </source>
</evidence>
<dbReference type="HOGENOM" id="CLU_2095282_0_0_12"/>